<name>A0ABS2MTC4_9FIRM</name>
<reference evidence="2 3" key="1">
    <citation type="submission" date="2021-01" db="EMBL/GenBank/DDBJ databases">
        <title>Genomic Encyclopedia of Type Strains, Phase IV (KMG-IV): sequencing the most valuable type-strain genomes for metagenomic binning, comparative biology and taxonomic classification.</title>
        <authorList>
            <person name="Goeker M."/>
        </authorList>
    </citation>
    <scope>NUCLEOTIDE SEQUENCE [LARGE SCALE GENOMIC DNA]</scope>
    <source>
        <strain evidence="2 3">DSM 24436</strain>
    </source>
</reference>
<protein>
    <submittedName>
        <fullName evidence="2">Type IV pilus assembly protein PilO</fullName>
    </submittedName>
</protein>
<evidence type="ECO:0000313" key="3">
    <source>
        <dbReference type="Proteomes" id="UP000767854"/>
    </source>
</evidence>
<keyword evidence="1" id="KW-0812">Transmembrane</keyword>
<evidence type="ECO:0000313" key="2">
    <source>
        <dbReference type="EMBL" id="MBM7562691.1"/>
    </source>
</evidence>
<dbReference type="RefSeq" id="WP_204665118.1">
    <property type="nucleotide sequence ID" value="NZ_JAFBDT010000026.1"/>
</dbReference>
<dbReference type="Proteomes" id="UP000767854">
    <property type="component" value="Unassembled WGS sequence"/>
</dbReference>
<feature type="transmembrane region" description="Helical" evidence="1">
    <location>
        <begin position="9"/>
        <end position="27"/>
    </location>
</feature>
<accession>A0ABS2MTC4</accession>
<dbReference type="EMBL" id="JAFBDT010000026">
    <property type="protein sequence ID" value="MBM7562691.1"/>
    <property type="molecule type" value="Genomic_DNA"/>
</dbReference>
<evidence type="ECO:0000256" key="1">
    <source>
        <dbReference type="SAM" id="Phobius"/>
    </source>
</evidence>
<organism evidence="2 3">
    <name type="scientific">Fusibacter tunisiensis</name>
    <dbReference type="NCBI Taxonomy" id="1008308"/>
    <lineage>
        <taxon>Bacteria</taxon>
        <taxon>Bacillati</taxon>
        <taxon>Bacillota</taxon>
        <taxon>Clostridia</taxon>
        <taxon>Eubacteriales</taxon>
        <taxon>Eubacteriales Family XII. Incertae Sedis</taxon>
        <taxon>Fusibacter</taxon>
    </lineage>
</organism>
<sequence>MRVSKRDKMLLVVLFVIVLIFGYYYFLMLPQEAKIESEKIALEEKQQEKIQLDALLASEAGIDQRIAETETDIDTIAKKLYGDVTHEEILMTLEKFAEETEFDLGNLTFINNASEAVNGVRHTANVNFTSDYFSMMDFIENIEKNSKKVAVKEIAIRNTYEDALSGNMVLEFNGSSLVEAYDGNYKKLVSSAYNYRDIIPGPFKPYETFNLTEAVVEQPPITTPEFIPEEETPIDYEDYKPKTKIYDFEDGDVFFVGNSEDIEGFVTRNKTHLSGAYSAEVVFDFVAPRIFSEANIVFENNPVVLNRQVESLSLWVFAYEASDHAIGAVVIDSKGKEYRVELATQVDWTLWQEIEAVMPVEITYPAMIQRLYIEGVGYEQKLTGKYLLDQLQVVYPVE</sequence>
<keyword evidence="1" id="KW-1133">Transmembrane helix</keyword>
<gene>
    <name evidence="2" type="ORF">JOC49_002252</name>
</gene>
<keyword evidence="3" id="KW-1185">Reference proteome</keyword>
<proteinExistence type="predicted"/>
<keyword evidence="1" id="KW-0472">Membrane</keyword>
<comment type="caution">
    <text evidence="2">The sequence shown here is derived from an EMBL/GenBank/DDBJ whole genome shotgun (WGS) entry which is preliminary data.</text>
</comment>